<reference evidence="1 2" key="1">
    <citation type="submission" date="2019-12" db="EMBL/GenBank/DDBJ databases">
        <title>Complete genome sequence of Mycolicibacterium xenopi str. JCM15661T.</title>
        <authorList>
            <person name="Yoshida M."/>
            <person name="Fukano H."/>
            <person name="Asakura T."/>
            <person name="Hoshino Y."/>
        </authorList>
    </citation>
    <scope>NUCLEOTIDE SEQUENCE [LARGE SCALE GENOMIC DNA]</scope>
    <source>
        <strain evidence="1 2">JCM 15661T</strain>
    </source>
</reference>
<name>A0AAD1H4L7_MYCXE</name>
<organism evidence="1 2">
    <name type="scientific">Mycobacterium xenopi</name>
    <dbReference type="NCBI Taxonomy" id="1789"/>
    <lineage>
        <taxon>Bacteria</taxon>
        <taxon>Bacillati</taxon>
        <taxon>Actinomycetota</taxon>
        <taxon>Actinomycetes</taxon>
        <taxon>Mycobacteriales</taxon>
        <taxon>Mycobacteriaceae</taxon>
        <taxon>Mycobacterium</taxon>
    </lineage>
</organism>
<evidence type="ECO:0000313" key="1">
    <source>
        <dbReference type="EMBL" id="BBU24287.1"/>
    </source>
</evidence>
<proteinExistence type="predicted"/>
<dbReference type="EMBL" id="AP022314">
    <property type="protein sequence ID" value="BBU24287.1"/>
    <property type="molecule type" value="Genomic_DNA"/>
</dbReference>
<protein>
    <submittedName>
        <fullName evidence="1">Uncharacterized protein</fullName>
    </submittedName>
</protein>
<dbReference type="KEGG" id="mxe:MYXE_40770"/>
<sequence>MTTNKWRIHGCGWLSREPTCRKYGAPRVHICTPCGSLIIGARSQMWFPWKVRNQWAEGGRSNYSDHIWSPIVWHPNRK</sequence>
<dbReference type="RefSeq" id="WP_142688752.1">
    <property type="nucleotide sequence ID" value="NZ_AP022314.1"/>
</dbReference>
<dbReference type="AlphaFoldDB" id="A0AAD1H4L7"/>
<evidence type="ECO:0000313" key="2">
    <source>
        <dbReference type="Proteomes" id="UP000464624"/>
    </source>
</evidence>
<gene>
    <name evidence="1" type="ORF">MYXE_40770</name>
</gene>
<dbReference type="Proteomes" id="UP000464624">
    <property type="component" value="Chromosome"/>
</dbReference>
<accession>A0AAD1H4L7</accession>